<dbReference type="InterPro" id="IPR013154">
    <property type="entry name" value="ADH-like_N"/>
</dbReference>
<evidence type="ECO:0000259" key="1">
    <source>
        <dbReference type="SMART" id="SM00829"/>
    </source>
</evidence>
<evidence type="ECO:0000313" key="3">
    <source>
        <dbReference type="Proteomes" id="UP000005632"/>
    </source>
</evidence>
<protein>
    <submittedName>
        <fullName evidence="2">Zn-dependent oxidoreductase, NADPH:quinone reductase</fullName>
    </submittedName>
</protein>
<dbReference type="Pfam" id="PF13602">
    <property type="entry name" value="ADH_zinc_N_2"/>
    <property type="match status" value="1"/>
</dbReference>
<dbReference type="InterPro" id="IPR020843">
    <property type="entry name" value="ER"/>
</dbReference>
<dbReference type="CDD" id="cd08267">
    <property type="entry name" value="MDR1"/>
    <property type="match status" value="1"/>
</dbReference>
<dbReference type="AlphaFoldDB" id="G8QSW7"/>
<accession>G8QSW7</accession>
<dbReference type="Gene3D" id="3.40.50.720">
    <property type="entry name" value="NAD(P)-binding Rossmann-like Domain"/>
    <property type="match status" value="1"/>
</dbReference>
<dbReference type="SMART" id="SM00829">
    <property type="entry name" value="PKS_ER"/>
    <property type="match status" value="1"/>
</dbReference>
<dbReference type="Pfam" id="PF08240">
    <property type="entry name" value="ADH_N"/>
    <property type="match status" value="1"/>
</dbReference>
<organism evidence="2 3">
    <name type="scientific">Sphaerochaeta pleomorpha (strain ATCC BAA-1885 / DSM 22778 / Grapes)</name>
    <dbReference type="NCBI Taxonomy" id="158190"/>
    <lineage>
        <taxon>Bacteria</taxon>
        <taxon>Pseudomonadati</taxon>
        <taxon>Spirochaetota</taxon>
        <taxon>Spirochaetia</taxon>
        <taxon>Spirochaetales</taxon>
        <taxon>Sphaerochaetaceae</taxon>
        <taxon>Sphaerochaeta</taxon>
    </lineage>
</organism>
<dbReference type="EMBL" id="CP003155">
    <property type="protein sequence ID" value="AEV30149.1"/>
    <property type="molecule type" value="Genomic_DNA"/>
</dbReference>
<dbReference type="Gene3D" id="3.90.180.10">
    <property type="entry name" value="Medium-chain alcohol dehydrogenases, catalytic domain"/>
    <property type="match status" value="1"/>
</dbReference>
<keyword evidence="3" id="KW-1185">Reference proteome</keyword>
<sequence>MKAVIFEKSRSAAALVLRDIEKPIPRNREVLVRIHASSLNALDYRSMQMGIGSPKSGIFGADIVGLVEAVGLGVTRFKPGDSVLGDISDCGSGGFSEYVSVVEDVLVLKPAGVPDEIAAAVPVAAVTALQAVRDKGAMQPGLRVLIYGTSGGVGTYAVQLAAFFGAQVTAVCSARNVAQAHSLGASEVIDYALEDVTASDRSFDRIIVINGNHLLSAYKRILAPHGICVMVGGSLRQIFKTMLFGPFLSIGSRKIRMLAAKSNVKDLEFVIGLVAAGKVRPVIDRQYSLEQTSEAMQYVSEGHAQGKVIITI</sequence>
<dbReference type="STRING" id="158190.SpiGrapes_2377"/>
<dbReference type="RefSeq" id="WP_014270990.1">
    <property type="nucleotide sequence ID" value="NC_016633.1"/>
</dbReference>
<gene>
    <name evidence="2" type="ordered locus">SpiGrapes_2377</name>
</gene>
<evidence type="ECO:0000313" key="2">
    <source>
        <dbReference type="EMBL" id="AEV30149.1"/>
    </source>
</evidence>
<dbReference type="OrthoDB" id="9792162at2"/>
<feature type="domain" description="Enoyl reductase (ER)" evidence="1">
    <location>
        <begin position="10"/>
        <end position="310"/>
    </location>
</feature>
<dbReference type="InterPro" id="IPR036291">
    <property type="entry name" value="NAD(P)-bd_dom_sf"/>
</dbReference>
<dbReference type="PANTHER" id="PTHR44013:SF1">
    <property type="entry name" value="ZINC-TYPE ALCOHOL DEHYDROGENASE-LIKE PROTEIN C16A3.02C"/>
    <property type="match status" value="1"/>
</dbReference>
<dbReference type="HOGENOM" id="CLU_026673_3_3_12"/>
<dbReference type="eggNOG" id="COG0604">
    <property type="taxonomic scope" value="Bacteria"/>
</dbReference>
<dbReference type="SUPFAM" id="SSF51735">
    <property type="entry name" value="NAD(P)-binding Rossmann-fold domains"/>
    <property type="match status" value="1"/>
</dbReference>
<dbReference type="KEGG" id="sgp:SpiGrapes_2377"/>
<dbReference type="GO" id="GO:0016491">
    <property type="term" value="F:oxidoreductase activity"/>
    <property type="evidence" value="ECO:0007669"/>
    <property type="project" value="InterPro"/>
</dbReference>
<dbReference type="PANTHER" id="PTHR44013">
    <property type="entry name" value="ZINC-TYPE ALCOHOL DEHYDROGENASE-LIKE PROTEIN C16A3.02C"/>
    <property type="match status" value="1"/>
</dbReference>
<dbReference type="SUPFAM" id="SSF50129">
    <property type="entry name" value="GroES-like"/>
    <property type="match status" value="1"/>
</dbReference>
<reference evidence="2 3" key="1">
    <citation type="submission" date="2011-11" db="EMBL/GenBank/DDBJ databases">
        <title>Complete sequence of Spirochaeta sp. grapes.</title>
        <authorList>
            <consortium name="US DOE Joint Genome Institute"/>
            <person name="Lucas S."/>
            <person name="Han J."/>
            <person name="Lapidus A."/>
            <person name="Cheng J.-F."/>
            <person name="Goodwin L."/>
            <person name="Pitluck S."/>
            <person name="Peters L."/>
            <person name="Ovchinnikova G."/>
            <person name="Munk A.C."/>
            <person name="Detter J.C."/>
            <person name="Han C."/>
            <person name="Tapia R."/>
            <person name="Land M."/>
            <person name="Hauser L."/>
            <person name="Kyrpides N."/>
            <person name="Ivanova N."/>
            <person name="Pagani I."/>
            <person name="Ritalahtilisa K."/>
            <person name="Loeffler F."/>
            <person name="Woyke T."/>
        </authorList>
    </citation>
    <scope>NUCLEOTIDE SEQUENCE [LARGE SCALE GENOMIC DNA]</scope>
    <source>
        <strain evidence="3">ATCC BAA-1885 / DSM 22778 / Grapes</strain>
    </source>
</reference>
<name>G8QSW7_SPHPG</name>
<proteinExistence type="predicted"/>
<dbReference type="Proteomes" id="UP000005632">
    <property type="component" value="Chromosome"/>
</dbReference>
<dbReference type="InterPro" id="IPR052733">
    <property type="entry name" value="Chloroplast_QOR"/>
</dbReference>
<dbReference type="InterPro" id="IPR011032">
    <property type="entry name" value="GroES-like_sf"/>
</dbReference>